<evidence type="ECO:0000313" key="1">
    <source>
        <dbReference type="EnsemblMetazoa" id="GPAI010545-PA"/>
    </source>
</evidence>
<dbReference type="Proteomes" id="UP000092445">
    <property type="component" value="Unassembled WGS sequence"/>
</dbReference>
<dbReference type="VEuPathDB" id="VectorBase:GPAI010545"/>
<dbReference type="AlphaFoldDB" id="A0A1A9ZCI5"/>
<keyword evidence="2" id="KW-1185">Reference proteome</keyword>
<organism evidence="1 2">
    <name type="scientific">Glossina pallidipes</name>
    <name type="common">Tsetse fly</name>
    <dbReference type="NCBI Taxonomy" id="7398"/>
    <lineage>
        <taxon>Eukaryota</taxon>
        <taxon>Metazoa</taxon>
        <taxon>Ecdysozoa</taxon>
        <taxon>Arthropoda</taxon>
        <taxon>Hexapoda</taxon>
        <taxon>Insecta</taxon>
        <taxon>Pterygota</taxon>
        <taxon>Neoptera</taxon>
        <taxon>Endopterygota</taxon>
        <taxon>Diptera</taxon>
        <taxon>Brachycera</taxon>
        <taxon>Muscomorpha</taxon>
        <taxon>Hippoboscoidea</taxon>
        <taxon>Glossinidae</taxon>
        <taxon>Glossina</taxon>
    </lineage>
</organism>
<reference evidence="1" key="2">
    <citation type="submission" date="2020-05" db="UniProtKB">
        <authorList>
            <consortium name="EnsemblMetazoa"/>
        </authorList>
    </citation>
    <scope>IDENTIFICATION</scope>
    <source>
        <strain evidence="1">IAEA</strain>
    </source>
</reference>
<proteinExistence type="predicted"/>
<protein>
    <submittedName>
        <fullName evidence="1">Uncharacterized protein</fullName>
    </submittedName>
</protein>
<evidence type="ECO:0000313" key="2">
    <source>
        <dbReference type="Proteomes" id="UP000092445"/>
    </source>
</evidence>
<dbReference type="EnsemblMetazoa" id="GPAI010545-RA">
    <property type="protein sequence ID" value="GPAI010545-PA"/>
    <property type="gene ID" value="GPAI010545"/>
</dbReference>
<accession>A0A1A9ZCI5</accession>
<reference evidence="2" key="1">
    <citation type="submission" date="2014-03" db="EMBL/GenBank/DDBJ databases">
        <authorList>
            <person name="Aksoy S."/>
            <person name="Warren W."/>
            <person name="Wilson R.K."/>
        </authorList>
    </citation>
    <scope>NUCLEOTIDE SEQUENCE [LARGE SCALE GENOMIC DNA]</scope>
    <source>
        <strain evidence="2">IAEA</strain>
    </source>
</reference>
<name>A0A1A9ZCI5_GLOPL</name>
<sequence>MTVEAKDFNAFINTQTVKRVATSPRTVVNKLCGKGLAAEIYATSSRSEEIIIESNNWDEILKPIIMNRSTPELRFQFTAMIQYFSGALEQWSYRSHTLGIKATTKNFIALELQLYSPHWSLIPCNNSAYSACIVLSAHQTKILLDTPSLTIFQ</sequence>